<dbReference type="Proteomes" id="UP000760819">
    <property type="component" value="Unassembled WGS sequence"/>
</dbReference>
<evidence type="ECO:0000256" key="1">
    <source>
        <dbReference type="ARBA" id="ARBA00006024"/>
    </source>
</evidence>
<reference evidence="4" key="2">
    <citation type="journal article" date="2021" name="Microbiome">
        <title>Successional dynamics and alternative stable states in a saline activated sludge microbial community over 9 years.</title>
        <authorList>
            <person name="Wang Y."/>
            <person name="Ye J."/>
            <person name="Ju F."/>
            <person name="Liu L."/>
            <person name="Boyd J.A."/>
            <person name="Deng Y."/>
            <person name="Parks D.H."/>
            <person name="Jiang X."/>
            <person name="Yin X."/>
            <person name="Woodcroft B.J."/>
            <person name="Tyson G.W."/>
            <person name="Hugenholtz P."/>
            <person name="Polz M.F."/>
            <person name="Zhang T."/>
        </authorList>
    </citation>
    <scope>NUCLEOTIDE SEQUENCE</scope>
    <source>
        <strain evidence="4">HKST-UBA12</strain>
    </source>
</reference>
<dbReference type="Gene3D" id="1.20.1110.10">
    <property type="entry name" value="Calcium-transporting ATPase, transmembrane domain"/>
    <property type="match status" value="1"/>
</dbReference>
<dbReference type="Gene3D" id="2.70.150.10">
    <property type="entry name" value="Calcium-transporting ATPase, cytoplasmic transduction domain A"/>
    <property type="match status" value="1"/>
</dbReference>
<dbReference type="PANTHER" id="PTHR48085:SF5">
    <property type="entry name" value="CADMIUM_ZINC-TRANSPORTING ATPASE HMA4-RELATED"/>
    <property type="match status" value="1"/>
</dbReference>
<dbReference type="InterPro" id="IPR001757">
    <property type="entry name" value="P_typ_ATPase"/>
</dbReference>
<evidence type="ECO:0000256" key="2">
    <source>
        <dbReference type="SAM" id="Phobius"/>
    </source>
</evidence>
<keyword evidence="2" id="KW-1133">Transmembrane helix</keyword>
<dbReference type="InterPro" id="IPR051014">
    <property type="entry name" value="Cation_Transport_ATPase_IB"/>
</dbReference>
<dbReference type="InterPro" id="IPR008250">
    <property type="entry name" value="ATPase_P-typ_transduc_dom_A_sf"/>
</dbReference>
<reference evidence="4" key="1">
    <citation type="submission" date="2020-04" db="EMBL/GenBank/DDBJ databases">
        <authorList>
            <person name="Zhang T."/>
        </authorList>
    </citation>
    <scope>NUCLEOTIDE SEQUENCE</scope>
    <source>
        <strain evidence="4">HKST-UBA12</strain>
    </source>
</reference>
<gene>
    <name evidence="4" type="ORF">KC640_02680</name>
</gene>
<feature type="non-terminal residue" evidence="4">
    <location>
        <position position="316"/>
    </location>
</feature>
<dbReference type="EMBL" id="JAGQLI010000137">
    <property type="protein sequence ID" value="MCA9379309.1"/>
    <property type="molecule type" value="Genomic_DNA"/>
</dbReference>
<organism evidence="4 5">
    <name type="scientific">Candidatus Dojkabacteria bacterium</name>
    <dbReference type="NCBI Taxonomy" id="2099670"/>
    <lineage>
        <taxon>Bacteria</taxon>
        <taxon>Candidatus Dojkabacteria</taxon>
    </lineage>
</organism>
<proteinExistence type="inferred from homology"/>
<dbReference type="InterPro" id="IPR059000">
    <property type="entry name" value="ATPase_P-type_domA"/>
</dbReference>
<sequence>MLGFVSQYGKVFIVPLSVLGGVITYFFLGLFAETGQIQEIIILLAIAIGSFQLVVDSVKSILEKSLALDYIAIAAISLGVITHEFIAAAIIVLMMSGGNALEKYATYRAKSSLQKLRDRVPNLITVLKDNSQQTVDIAEVQVGEIILVRKGEVIGLDGKLNSLAGSIDESSLTGESDPVDKAEHDLVRSGTVNVGDAIEIIVTKPAAESTYRKITDMVLQAQNQKTRFIRLADKYSLWFTVVTFSIAAITYLITSSPERVLAVLVIATPCPLILATPVALIGGVNSAAARNIVIKNMAVLELVDKCKAIIFDKTGT</sequence>
<dbReference type="GO" id="GO:0005524">
    <property type="term" value="F:ATP binding"/>
    <property type="evidence" value="ECO:0007669"/>
    <property type="project" value="InterPro"/>
</dbReference>
<evidence type="ECO:0000259" key="3">
    <source>
        <dbReference type="Pfam" id="PF00122"/>
    </source>
</evidence>
<dbReference type="InterPro" id="IPR023214">
    <property type="entry name" value="HAD_sf"/>
</dbReference>
<dbReference type="SUPFAM" id="SSF81665">
    <property type="entry name" value="Calcium ATPase, transmembrane domain M"/>
    <property type="match status" value="1"/>
</dbReference>
<dbReference type="AlphaFoldDB" id="A0A955KZP2"/>
<protein>
    <submittedName>
        <fullName evidence="4">HAD-IC family P-type ATPase</fullName>
    </submittedName>
</protein>
<comment type="caution">
    <text evidence="4">The sequence shown here is derived from an EMBL/GenBank/DDBJ whole genome shotgun (WGS) entry which is preliminary data.</text>
</comment>
<feature type="transmembrane region" description="Helical" evidence="2">
    <location>
        <begin position="260"/>
        <end position="281"/>
    </location>
</feature>
<keyword evidence="2" id="KW-0472">Membrane</keyword>
<dbReference type="PANTHER" id="PTHR48085">
    <property type="entry name" value="CADMIUM/ZINC-TRANSPORTING ATPASE HMA2-RELATED"/>
    <property type="match status" value="1"/>
</dbReference>
<feature type="domain" description="P-type ATPase A" evidence="3">
    <location>
        <begin position="121"/>
        <end position="218"/>
    </location>
</feature>
<dbReference type="Pfam" id="PF00122">
    <property type="entry name" value="E1-E2_ATPase"/>
    <property type="match status" value="1"/>
</dbReference>
<feature type="transmembrane region" description="Helical" evidence="2">
    <location>
        <begin position="235"/>
        <end position="254"/>
    </location>
</feature>
<name>A0A955KZP2_9BACT</name>
<accession>A0A955KZP2</accession>
<dbReference type="SUPFAM" id="SSF81653">
    <property type="entry name" value="Calcium ATPase, transduction domain A"/>
    <property type="match status" value="1"/>
</dbReference>
<dbReference type="InterPro" id="IPR023298">
    <property type="entry name" value="ATPase_P-typ_TM_dom_sf"/>
</dbReference>
<keyword evidence="2" id="KW-0812">Transmembrane</keyword>
<comment type="similarity">
    <text evidence="1">Belongs to the cation transport ATPase (P-type) (TC 3.A.3) family. Type IB subfamily.</text>
</comment>
<dbReference type="Gene3D" id="3.40.50.1000">
    <property type="entry name" value="HAD superfamily/HAD-like"/>
    <property type="match status" value="1"/>
</dbReference>
<dbReference type="GO" id="GO:0016020">
    <property type="term" value="C:membrane"/>
    <property type="evidence" value="ECO:0007669"/>
    <property type="project" value="InterPro"/>
</dbReference>
<dbReference type="NCBIfam" id="TIGR01494">
    <property type="entry name" value="ATPase_P-type"/>
    <property type="match status" value="1"/>
</dbReference>
<dbReference type="GO" id="GO:0016887">
    <property type="term" value="F:ATP hydrolysis activity"/>
    <property type="evidence" value="ECO:0007669"/>
    <property type="project" value="InterPro"/>
</dbReference>
<evidence type="ECO:0000313" key="4">
    <source>
        <dbReference type="EMBL" id="MCA9379309.1"/>
    </source>
</evidence>
<evidence type="ECO:0000313" key="5">
    <source>
        <dbReference type="Proteomes" id="UP000760819"/>
    </source>
</evidence>
<feature type="transmembrane region" description="Helical" evidence="2">
    <location>
        <begin position="40"/>
        <end position="58"/>
    </location>
</feature>
<feature type="transmembrane region" description="Helical" evidence="2">
    <location>
        <begin position="12"/>
        <end position="31"/>
    </location>
</feature>
<dbReference type="GO" id="GO:0015086">
    <property type="term" value="F:cadmium ion transmembrane transporter activity"/>
    <property type="evidence" value="ECO:0007669"/>
    <property type="project" value="TreeGrafter"/>
</dbReference>
<feature type="transmembrane region" description="Helical" evidence="2">
    <location>
        <begin position="70"/>
        <end position="94"/>
    </location>
</feature>